<feature type="compositionally biased region" description="Low complexity" evidence="4">
    <location>
        <begin position="203"/>
        <end position="214"/>
    </location>
</feature>
<dbReference type="GO" id="GO:0016788">
    <property type="term" value="F:hydrolase activity, acting on ester bonds"/>
    <property type="evidence" value="ECO:0007669"/>
    <property type="project" value="InterPro"/>
</dbReference>
<name>A0A329B6T3_9BURK</name>
<evidence type="ECO:0000256" key="4">
    <source>
        <dbReference type="SAM" id="MobiDB-lite"/>
    </source>
</evidence>
<keyword evidence="2" id="KW-0540">Nuclease</keyword>
<dbReference type="Pfam" id="PF08774">
    <property type="entry name" value="VRR_NUC"/>
    <property type="match status" value="1"/>
</dbReference>
<feature type="compositionally biased region" description="Pro residues" evidence="4">
    <location>
        <begin position="236"/>
        <end position="248"/>
    </location>
</feature>
<accession>A0A329B6T3</accession>
<gene>
    <name evidence="6" type="ORF">BX591_14630</name>
</gene>
<evidence type="ECO:0000259" key="5">
    <source>
        <dbReference type="SMART" id="SM00990"/>
    </source>
</evidence>
<feature type="region of interest" description="Disordered" evidence="4">
    <location>
        <begin position="193"/>
        <end position="248"/>
    </location>
</feature>
<feature type="compositionally biased region" description="Gly residues" evidence="4">
    <location>
        <begin position="1"/>
        <end position="15"/>
    </location>
</feature>
<comment type="cofactor">
    <cofactor evidence="1">
        <name>Mg(2+)</name>
        <dbReference type="ChEBI" id="CHEBI:18420"/>
    </cofactor>
</comment>
<evidence type="ECO:0000256" key="2">
    <source>
        <dbReference type="ARBA" id="ARBA00022722"/>
    </source>
</evidence>
<dbReference type="InterPro" id="IPR014883">
    <property type="entry name" value="VRR_NUC"/>
</dbReference>
<dbReference type="GO" id="GO:0004518">
    <property type="term" value="F:nuclease activity"/>
    <property type="evidence" value="ECO:0007669"/>
    <property type="project" value="UniProtKB-KW"/>
</dbReference>
<dbReference type="OrthoDB" id="6675421at2"/>
<organism evidence="6 7">
    <name type="scientific">Paraburkholderia bryophila</name>
    <dbReference type="NCBI Taxonomy" id="420952"/>
    <lineage>
        <taxon>Bacteria</taxon>
        <taxon>Pseudomonadati</taxon>
        <taxon>Pseudomonadota</taxon>
        <taxon>Betaproteobacteria</taxon>
        <taxon>Burkholderiales</taxon>
        <taxon>Burkholderiaceae</taxon>
        <taxon>Paraburkholderia</taxon>
    </lineage>
</organism>
<protein>
    <submittedName>
        <fullName evidence="6">VRR-NUC domain-containing protein</fullName>
    </submittedName>
</protein>
<evidence type="ECO:0000256" key="3">
    <source>
        <dbReference type="ARBA" id="ARBA00022801"/>
    </source>
</evidence>
<dbReference type="RefSeq" id="WP_111935735.1">
    <property type="nucleotide sequence ID" value="NZ_CADFFP010000044.1"/>
</dbReference>
<reference evidence="6 7" key="1">
    <citation type="submission" date="2018-06" db="EMBL/GenBank/DDBJ databases">
        <title>Genomic Encyclopedia of Type Strains, Phase III (KMG-III): the genomes of soil and plant-associated and newly described type strains.</title>
        <authorList>
            <person name="Whitman W."/>
        </authorList>
    </citation>
    <scope>NUCLEOTIDE SEQUENCE [LARGE SCALE GENOMIC DNA]</scope>
    <source>
        <strain evidence="6 7">LMG 23644</strain>
    </source>
</reference>
<dbReference type="EMBL" id="QLTK01000046">
    <property type="protein sequence ID" value="RAS17394.1"/>
    <property type="molecule type" value="Genomic_DNA"/>
</dbReference>
<sequence length="248" mass="26617">MSDYGGGSASGGMSPGEGQTTQVGVNGRLSKKDRVVLCSVLCKCKVIGVATRNGRIQRQRCVQQRLDAANEVSRIATGTPTEYRPEQTYNMQANPPEPVTDPDDPLQPHSDLRKWIEDFWPGGRTQYKAGQGNLRRPDVVVVNDPTQPPVQSNISQVVEFKFPPDAFGRNQERDYIRIAGARSKFVTLGPAECGCGDDDSDSKTSTQKQSQTSTDMDDVLGGSSGSSMSNGGGLPPALPPPPVPPVFP</sequence>
<keyword evidence="3" id="KW-0378">Hydrolase</keyword>
<dbReference type="Proteomes" id="UP000248918">
    <property type="component" value="Unassembled WGS sequence"/>
</dbReference>
<evidence type="ECO:0000256" key="1">
    <source>
        <dbReference type="ARBA" id="ARBA00001946"/>
    </source>
</evidence>
<dbReference type="SMART" id="SM00990">
    <property type="entry name" value="VRR_NUC"/>
    <property type="match status" value="1"/>
</dbReference>
<proteinExistence type="predicted"/>
<evidence type="ECO:0000313" key="7">
    <source>
        <dbReference type="Proteomes" id="UP000248918"/>
    </source>
</evidence>
<evidence type="ECO:0000313" key="6">
    <source>
        <dbReference type="EMBL" id="RAS17394.1"/>
    </source>
</evidence>
<dbReference type="AlphaFoldDB" id="A0A329B6T3"/>
<feature type="region of interest" description="Disordered" evidence="4">
    <location>
        <begin position="1"/>
        <end position="25"/>
    </location>
</feature>
<feature type="domain" description="VRR-NUC" evidence="5">
    <location>
        <begin position="80"/>
        <end position="192"/>
    </location>
</feature>
<comment type="caution">
    <text evidence="6">The sequence shown here is derived from an EMBL/GenBank/DDBJ whole genome shotgun (WGS) entry which is preliminary data.</text>
</comment>